<dbReference type="AlphaFoldDB" id="A0A1Q9H0E4"/>
<dbReference type="Proteomes" id="UP000516656">
    <property type="component" value="Chromosome 2"/>
</dbReference>
<dbReference type="EMBL" id="AP018046">
    <property type="protein sequence ID" value="BAX54910.1"/>
    <property type="molecule type" value="Genomic_DNA"/>
</dbReference>
<gene>
    <name evidence="2" type="ORF">IC627_17300</name>
    <name evidence="1" type="ORF">PDPUS_2_00324</name>
</gene>
<evidence type="ECO:0000313" key="3">
    <source>
        <dbReference type="Proteomes" id="UP000218676"/>
    </source>
</evidence>
<proteinExistence type="predicted"/>
<organism evidence="1 3">
    <name type="scientific">Photobacterium damsela subsp. piscicida</name>
    <name type="common">Pasteurella piscicida</name>
    <dbReference type="NCBI Taxonomy" id="38294"/>
    <lineage>
        <taxon>Bacteria</taxon>
        <taxon>Pseudomonadati</taxon>
        <taxon>Pseudomonadota</taxon>
        <taxon>Gammaproteobacteria</taxon>
        <taxon>Vibrionales</taxon>
        <taxon>Vibrionaceae</taxon>
        <taxon>Photobacterium</taxon>
    </lineage>
</organism>
<evidence type="ECO:0000313" key="1">
    <source>
        <dbReference type="EMBL" id="BAX54910.1"/>
    </source>
</evidence>
<protein>
    <submittedName>
        <fullName evidence="1">Uncharacterized protein</fullName>
    </submittedName>
</protein>
<reference evidence="1" key="1">
    <citation type="journal article" date="2017" name="Genome Announc.">
        <title>Whole-Genome Sequence of Photobacterium damselae subsp. piscicida Strain 91-197, Isolated from Hybrid Striped Bass (Morone sp.) in the United States.</title>
        <authorList>
            <person name="Teru Y."/>
            <person name="Hikima J."/>
            <person name="Kono T."/>
            <person name="Sakai M."/>
            <person name="Takano T."/>
            <person name="Hawke J.P."/>
            <person name="Takeyama H."/>
            <person name="Aoki T."/>
        </authorList>
    </citation>
    <scope>NUCLEOTIDE SEQUENCE</scope>
    <source>
        <strain evidence="1">91-197</strain>
    </source>
</reference>
<dbReference type="EMBL" id="CP061855">
    <property type="protein sequence ID" value="QOD58588.1"/>
    <property type="molecule type" value="Genomic_DNA"/>
</dbReference>
<dbReference type="Proteomes" id="UP000218676">
    <property type="component" value="Chromosome 2"/>
</dbReference>
<reference evidence="2 4" key="3">
    <citation type="submission" date="2020-09" db="EMBL/GenBank/DDBJ databases">
        <title>Complete, closed and curated genome sequences of Photobacterium damselae subsp. piscicida isolates from Australia indicate localised evolution and additional plasmid-borne pathogenicity mechanisms.</title>
        <authorList>
            <person name="Baseggio L."/>
            <person name="Silayeva O."/>
            <person name="Buller N."/>
            <person name="Landos M."/>
            <person name="Engelstaedter J."/>
            <person name="Barnes A.C."/>
        </authorList>
    </citation>
    <scope>NUCLEOTIDE SEQUENCE [LARGE SCALE GENOMIC DNA]</scope>
    <source>
        <strain evidence="2 4">AS-16-0540-1</strain>
    </source>
</reference>
<evidence type="ECO:0000313" key="4">
    <source>
        <dbReference type="Proteomes" id="UP000516656"/>
    </source>
</evidence>
<evidence type="ECO:0000313" key="2">
    <source>
        <dbReference type="EMBL" id="QOD58588.1"/>
    </source>
</evidence>
<dbReference type="RefSeq" id="WP_044178687.1">
    <property type="nucleotide sequence ID" value="NZ_AP018046.1"/>
</dbReference>
<sequence>MIRESVFSSYDKWSKPLVSEVAEVVNLLKEHGYDSKKLALVTGLQEKNINSWTANYKKEPLDVSTIPYPCWCFLSALAGIPNISTNEKIIEVDDIRRVLRLFKPTAFGPRNTFACPTPEQFSKLIDSGLYPEMTAENICQLHNWNPAKFIDSINTGKLPFLNWCLIIMMFGINLQKMILKDLEAPFVYEFIE</sequence>
<accession>A0A1Q9H0E4</accession>
<name>A0A1Q9H0E4_PHODP</name>
<reference evidence="3" key="2">
    <citation type="submission" date="2017-05" db="EMBL/GenBank/DDBJ databases">
        <title>Whole genome sequence of fish pathogenic bacteria, Photobacterium damselae subsp. piscicida, strain 91-197, isolated from hybrid striped bass (Morone sp.) in USA.</title>
        <authorList>
            <person name="Teru Y."/>
            <person name="Hikima J."/>
            <person name="Kono T."/>
            <person name="Sakai M."/>
            <person name="Takano T."/>
            <person name="Hawke J.P."/>
            <person name="Takeyama H."/>
            <person name="Aoki T."/>
        </authorList>
    </citation>
    <scope>NUCLEOTIDE SEQUENCE [LARGE SCALE GENOMIC DNA]</scope>
    <source>
        <strain evidence="3">91-197</strain>
    </source>
</reference>